<sequence>MPARPTPTEVFHFTHVDHLATIISQGLLADTTAQHSGNLTHEVGNAQIKQQRRQRQVPTDQGLSVADHVPFYFAPRSPMMYSIAKGNVPTYQDGIGRLIYLHSDLDHLYALGYRPILTDRNAALNVAEFRQFVLQDPLEDGFIDWPLMRAKYWKSTDDAPDRRERRMAEALVQGRVGWEAITAISTRNQQVADEVNSILTGARVSLPVNVRGGWYF</sequence>
<comment type="catalytic activity">
    <reaction evidence="6">
        <text>a thymidine in DNA + NAD(+) = an N-(ADP-alpha-D-ribosyl)-thymidine in DNA + nicotinamide + H(+)</text>
        <dbReference type="Rhea" id="RHEA:71651"/>
        <dbReference type="Rhea" id="RHEA-COMP:13556"/>
        <dbReference type="Rhea" id="RHEA-COMP:18051"/>
        <dbReference type="ChEBI" id="CHEBI:15378"/>
        <dbReference type="ChEBI" id="CHEBI:17154"/>
        <dbReference type="ChEBI" id="CHEBI:57540"/>
        <dbReference type="ChEBI" id="CHEBI:137386"/>
        <dbReference type="ChEBI" id="CHEBI:191199"/>
    </reaction>
</comment>
<gene>
    <name evidence="8" type="ORF">CGLY_16725</name>
</gene>
<keyword evidence="9" id="KW-1185">Reference proteome</keyword>
<dbReference type="HOGENOM" id="CLU_113641_0_0_11"/>
<evidence type="ECO:0000256" key="4">
    <source>
        <dbReference type="ARBA" id="ARBA00022695"/>
    </source>
</evidence>
<evidence type="ECO:0000256" key="2">
    <source>
        <dbReference type="ARBA" id="ARBA00022676"/>
    </source>
</evidence>
<dbReference type="GO" id="GO:0016757">
    <property type="term" value="F:glycosyltransferase activity"/>
    <property type="evidence" value="ECO:0007669"/>
    <property type="project" value="UniProtKB-UniRule"/>
</dbReference>
<dbReference type="GO" id="GO:0003677">
    <property type="term" value="F:DNA binding"/>
    <property type="evidence" value="ECO:0007669"/>
    <property type="project" value="UniProtKB-UniRule"/>
</dbReference>
<evidence type="ECO:0000256" key="5">
    <source>
        <dbReference type="ARBA" id="ARBA00023125"/>
    </source>
</evidence>
<feature type="active site" evidence="6">
    <location>
        <position position="169"/>
    </location>
</feature>
<dbReference type="InterPro" id="IPR029494">
    <property type="entry name" value="DarT"/>
</dbReference>
<name>X5DR81_9CORY</name>
<reference evidence="8 9" key="1">
    <citation type="journal article" date="2015" name="Int. J. Syst. Evol. Microbiol.">
        <title>Revisiting Corynebacterium glyciniphilum (ex Kubota et al., 1972) sp. nov., nom. rev., isolated from putrefied banana.</title>
        <authorList>
            <person name="Al-Dilaimi A."/>
            <person name="Bednarz H."/>
            <person name="Lomker A."/>
            <person name="Niehaus K."/>
            <person name="Kalinowski J."/>
            <person name="Ruckert C."/>
        </authorList>
    </citation>
    <scope>NUCLEOTIDE SEQUENCE [LARGE SCALE GENOMIC DNA]</scope>
    <source>
        <strain evidence="8">AJ 3170</strain>
        <plasmid evidence="9">Plasmid pCgly1</plasmid>
    </source>
</reference>
<comment type="caution">
    <text evidence="6">Lacks conserved residue(s) required for the propagation of feature annotation.</text>
</comment>
<feature type="binding site" evidence="6">
    <location>
        <begin position="12"/>
        <end position="14"/>
    </location>
    <ligand>
        <name>NAD(+)</name>
        <dbReference type="ChEBI" id="CHEBI:57540"/>
    </ligand>
</feature>
<protein>
    <recommendedName>
        <fullName evidence="7">DarT domain-containing protein</fullName>
    </recommendedName>
</protein>
<keyword evidence="5 6" id="KW-0238">DNA-binding</keyword>
<dbReference type="EMBL" id="CP006843">
    <property type="protein sequence ID" value="AHW65718.1"/>
    <property type="molecule type" value="Genomic_DNA"/>
</dbReference>
<dbReference type="Proteomes" id="UP000023703">
    <property type="component" value="Plasmid pCgly1"/>
</dbReference>
<evidence type="ECO:0000256" key="3">
    <source>
        <dbReference type="ARBA" id="ARBA00022679"/>
    </source>
</evidence>
<proteinExistence type="inferred from homology"/>
<dbReference type="eggNOG" id="COG4948">
    <property type="taxonomic scope" value="Bacteria"/>
</dbReference>
<evidence type="ECO:0000313" key="8">
    <source>
        <dbReference type="EMBL" id="AHW65718.1"/>
    </source>
</evidence>
<dbReference type="PROSITE" id="PS52018">
    <property type="entry name" value="DART"/>
    <property type="match status" value="1"/>
</dbReference>
<keyword evidence="1 6" id="KW-1277">Toxin-antitoxin system</keyword>
<keyword evidence="2 6" id="KW-0328">Glycosyltransferase</keyword>
<dbReference type="GO" id="GO:0016779">
    <property type="term" value="F:nucleotidyltransferase activity"/>
    <property type="evidence" value="ECO:0007669"/>
    <property type="project" value="UniProtKB-UniRule"/>
</dbReference>
<evidence type="ECO:0000259" key="7">
    <source>
        <dbReference type="PROSITE" id="PS52018"/>
    </source>
</evidence>
<feature type="binding site" evidence="6">
    <location>
        <position position="52"/>
    </location>
    <ligand>
        <name>NAD(+)</name>
        <dbReference type="ChEBI" id="CHEBI:57540"/>
    </ligand>
</feature>
<comment type="similarity">
    <text evidence="6">Belongs to the DarT ADP-ribosyltransferase family.</text>
</comment>
<dbReference type="OrthoDB" id="9813972at2"/>
<evidence type="ECO:0000256" key="1">
    <source>
        <dbReference type="ARBA" id="ARBA00022649"/>
    </source>
</evidence>
<evidence type="ECO:0000313" key="9">
    <source>
        <dbReference type="Proteomes" id="UP000023703"/>
    </source>
</evidence>
<dbReference type="AlphaFoldDB" id="X5DR81"/>
<keyword evidence="4 6" id="KW-0548">Nucleotidyltransferase</keyword>
<dbReference type="RefSeq" id="WP_041628673.1">
    <property type="nucleotide sequence ID" value="NZ_CP006843.1"/>
</dbReference>
<keyword evidence="8" id="KW-0614">Plasmid</keyword>
<geneLocation type="plasmid" evidence="8 9">
    <name>pCgly1</name>
</geneLocation>
<feature type="active site" description="Proton acceptor" evidence="6">
    <location>
        <position position="52"/>
    </location>
</feature>
<accession>X5DR81</accession>
<organism evidence="8 9">
    <name type="scientific">Corynebacterium glyciniphilum AJ 3170</name>
    <dbReference type="NCBI Taxonomy" id="1404245"/>
    <lineage>
        <taxon>Bacteria</taxon>
        <taxon>Bacillati</taxon>
        <taxon>Actinomycetota</taxon>
        <taxon>Actinomycetes</taxon>
        <taxon>Mycobacteriales</taxon>
        <taxon>Corynebacteriaceae</taxon>
        <taxon>Corynebacterium</taxon>
    </lineage>
</organism>
<dbReference type="KEGG" id="cgy:CGLY_16725"/>
<keyword evidence="3 6" id="KW-0808">Transferase</keyword>
<evidence type="ECO:0000256" key="6">
    <source>
        <dbReference type="PROSITE-ProRule" id="PRU01362"/>
    </source>
</evidence>
<dbReference type="Pfam" id="PF14487">
    <property type="entry name" value="DarT"/>
    <property type="match status" value="1"/>
</dbReference>
<feature type="domain" description="DarT" evidence="7">
    <location>
        <begin position="8"/>
        <end position="216"/>
    </location>
</feature>